<feature type="chain" id="PRO_5034480996" description="Sushi domain-containing protein" evidence="6">
    <location>
        <begin position="22"/>
        <end position="343"/>
    </location>
</feature>
<comment type="caution">
    <text evidence="5">Lacks conserved residue(s) required for the propagation of feature annotation.</text>
</comment>
<dbReference type="FunFam" id="2.10.70.10:FF:000014">
    <property type="entry name" value="Membrane cofactor protein"/>
    <property type="match status" value="1"/>
</dbReference>
<protein>
    <recommendedName>
        <fullName evidence="7">Sushi domain-containing protein</fullName>
    </recommendedName>
</protein>
<feature type="domain" description="Sushi" evidence="7">
    <location>
        <begin position="23"/>
        <end position="78"/>
    </location>
</feature>
<evidence type="ECO:0000256" key="2">
    <source>
        <dbReference type="ARBA" id="ARBA00022729"/>
    </source>
</evidence>
<evidence type="ECO:0000256" key="4">
    <source>
        <dbReference type="ARBA" id="ARBA00023157"/>
    </source>
</evidence>
<keyword evidence="4 5" id="KW-1015">Disulfide bond</keyword>
<dbReference type="InterPro" id="IPR000436">
    <property type="entry name" value="Sushi_SCR_CCP_dom"/>
</dbReference>
<dbReference type="AlphaFoldDB" id="A0A8C6URE0"/>
<evidence type="ECO:0000313" key="9">
    <source>
        <dbReference type="Proteomes" id="UP000694523"/>
    </source>
</evidence>
<reference evidence="8" key="2">
    <citation type="submission" date="2025-09" db="UniProtKB">
        <authorList>
            <consortium name="Ensembl"/>
        </authorList>
    </citation>
    <scope>IDENTIFICATION</scope>
</reference>
<name>A0A8C6URE0_9GOBI</name>
<evidence type="ECO:0000256" key="3">
    <source>
        <dbReference type="ARBA" id="ARBA00022737"/>
    </source>
</evidence>
<sequence length="343" mass="37297">MKTLLGTILLLPCAFLASVAGERGCSSSPPEYPEFKLMRYTPEQALYKCAEGYDPFGGSPVIRCSGGQWANLTLQCRKKPCGNAGELLNGYFTYEGESVLGDKAYAVCDDGYTLKGPKAIECGTKGWPTELPTCQEGTVTCSAPKVDNSVSKDFAHEYNVSDAVTITCSQGFQMKGKAQITCGSDGQWQPHPPQCVPAHEKNSRCGVPENTEGTNARLATKYSAEKSYPHGARVYYMCDVGYVSRGSKYRMCIKGQWTTLKLRCRRKLCGSAGELLNGHYTYSGVEFGDVATAVCDEGHQLVGHAKRNCLSRGWGMDIPLRFVTTWVTASLPKAPLIIPLSTL</sequence>
<evidence type="ECO:0000259" key="7">
    <source>
        <dbReference type="PROSITE" id="PS50923"/>
    </source>
</evidence>
<keyword evidence="9" id="KW-1185">Reference proteome</keyword>
<keyword evidence="2 6" id="KW-0732">Signal</keyword>
<feature type="domain" description="Sushi" evidence="7">
    <location>
        <begin position="79"/>
        <end position="136"/>
    </location>
</feature>
<dbReference type="SMART" id="SM00032">
    <property type="entry name" value="CCP"/>
    <property type="match status" value="5"/>
</dbReference>
<evidence type="ECO:0000256" key="5">
    <source>
        <dbReference type="PROSITE-ProRule" id="PRU00302"/>
    </source>
</evidence>
<dbReference type="CDD" id="cd00033">
    <property type="entry name" value="CCP"/>
    <property type="match status" value="4"/>
</dbReference>
<dbReference type="Pfam" id="PF00084">
    <property type="entry name" value="Sushi"/>
    <property type="match status" value="5"/>
</dbReference>
<evidence type="ECO:0000256" key="1">
    <source>
        <dbReference type="ARBA" id="ARBA00022659"/>
    </source>
</evidence>
<reference evidence="8" key="1">
    <citation type="submission" date="2025-08" db="UniProtKB">
        <authorList>
            <consortium name="Ensembl"/>
        </authorList>
    </citation>
    <scope>IDENTIFICATION</scope>
</reference>
<dbReference type="InterPro" id="IPR051277">
    <property type="entry name" value="SEZ6_CSMD_C4BPB_Regulators"/>
</dbReference>
<dbReference type="PROSITE" id="PS50923">
    <property type="entry name" value="SUSHI"/>
    <property type="match status" value="4"/>
</dbReference>
<keyword evidence="1 5" id="KW-0768">Sushi</keyword>
<feature type="domain" description="Sushi" evidence="7">
    <location>
        <begin position="203"/>
        <end position="266"/>
    </location>
</feature>
<evidence type="ECO:0000256" key="6">
    <source>
        <dbReference type="SAM" id="SignalP"/>
    </source>
</evidence>
<keyword evidence="3" id="KW-0677">Repeat</keyword>
<feature type="disulfide bond" evidence="5">
    <location>
        <begin position="49"/>
        <end position="76"/>
    </location>
</feature>
<dbReference type="Proteomes" id="UP000694523">
    <property type="component" value="Unplaced"/>
</dbReference>
<feature type="signal peptide" evidence="6">
    <location>
        <begin position="1"/>
        <end position="21"/>
    </location>
</feature>
<organism evidence="8 9">
    <name type="scientific">Neogobius melanostomus</name>
    <name type="common">round goby</name>
    <dbReference type="NCBI Taxonomy" id="47308"/>
    <lineage>
        <taxon>Eukaryota</taxon>
        <taxon>Metazoa</taxon>
        <taxon>Chordata</taxon>
        <taxon>Craniata</taxon>
        <taxon>Vertebrata</taxon>
        <taxon>Euteleostomi</taxon>
        <taxon>Actinopterygii</taxon>
        <taxon>Neopterygii</taxon>
        <taxon>Teleostei</taxon>
        <taxon>Neoteleostei</taxon>
        <taxon>Acanthomorphata</taxon>
        <taxon>Gobiaria</taxon>
        <taxon>Gobiiformes</taxon>
        <taxon>Gobioidei</taxon>
        <taxon>Gobiidae</taxon>
        <taxon>Benthophilinae</taxon>
        <taxon>Neogobiini</taxon>
        <taxon>Neogobius</taxon>
    </lineage>
</organism>
<dbReference type="SUPFAM" id="SSF57535">
    <property type="entry name" value="Complement control module/SCR domain"/>
    <property type="match status" value="5"/>
</dbReference>
<feature type="disulfide bond" evidence="5">
    <location>
        <begin position="168"/>
        <end position="195"/>
    </location>
</feature>
<evidence type="ECO:0000313" key="8">
    <source>
        <dbReference type="Ensembl" id="ENSNMLP00000040241.1"/>
    </source>
</evidence>
<proteinExistence type="predicted"/>
<dbReference type="Gene3D" id="2.10.70.10">
    <property type="entry name" value="Complement Module, domain 1"/>
    <property type="match status" value="5"/>
</dbReference>
<dbReference type="Ensembl" id="ENSNMLT00000044771.1">
    <property type="protein sequence ID" value="ENSNMLP00000040241.1"/>
    <property type="gene ID" value="ENSNMLG00000024734.1"/>
</dbReference>
<dbReference type="InterPro" id="IPR035976">
    <property type="entry name" value="Sushi/SCR/CCP_sf"/>
</dbReference>
<accession>A0A8C6URE0</accession>
<dbReference type="PANTHER" id="PTHR45656">
    <property type="entry name" value="PROTEIN CBR-CLEC-78"/>
    <property type="match status" value="1"/>
</dbReference>
<dbReference type="PANTHER" id="PTHR45656:SF4">
    <property type="entry name" value="PROTEIN CBR-CLEC-78"/>
    <property type="match status" value="1"/>
</dbReference>
<feature type="domain" description="Sushi" evidence="7">
    <location>
        <begin position="139"/>
        <end position="197"/>
    </location>
</feature>